<sequence>MTRSSLKIDRRAAKLIRTIAETPSGRISHSALMSYYPVQGDQLVKAGLLKPVQGERATTSLVDHDDEPVNLIWSAEHDGYGYFSPNAGWIEANADELVTFELQFEQLIALALSGLDCPLAIRPVTLSPGLLWEIGDCRLPGRAKKVPFWIARGLSNPKIWQDFKAKTQTRPSPGLRVVLSLGPETALPATPVSGHEIVAIESVANTGTGFLVDANMLAARVSLGTGNDEAPVVMAADGGVITVRGKRYTFSGSKQKAVIRHLFGAWDSGHPECSTAAVLENAEYSDKVNTLGKAFSGRDDWREFIEEKNGTCRIYV</sequence>
<organism evidence="1 2">
    <name type="scientific">Profundibacter amoris</name>
    <dbReference type="NCBI Taxonomy" id="2171755"/>
    <lineage>
        <taxon>Bacteria</taxon>
        <taxon>Pseudomonadati</taxon>
        <taxon>Pseudomonadota</taxon>
        <taxon>Alphaproteobacteria</taxon>
        <taxon>Rhodobacterales</taxon>
        <taxon>Paracoccaceae</taxon>
        <taxon>Profundibacter</taxon>
    </lineage>
</organism>
<proteinExistence type="predicted"/>
<protein>
    <submittedName>
        <fullName evidence="1">Uncharacterized protein</fullName>
    </submittedName>
</protein>
<reference evidence="1 2" key="1">
    <citation type="submission" date="2018-09" db="EMBL/GenBank/DDBJ databases">
        <title>Profundibacter amoris BAR1 gen. nov., sp. nov., a new member of the Roseobacter clade isolated at Lokis Castle Vent Field on the Arctic Mid-Oceanic Ridge.</title>
        <authorList>
            <person name="Le Moine Bauer S."/>
            <person name="Sjoeberg A.G."/>
            <person name="L'Haridon S."/>
            <person name="Stokke R."/>
            <person name="Roalkvam I."/>
            <person name="Steen I.H."/>
            <person name="Dahle H."/>
        </authorList>
    </citation>
    <scope>NUCLEOTIDE SEQUENCE [LARGE SCALE GENOMIC DNA]</scope>
    <source>
        <strain evidence="1 2">BAR1</strain>
    </source>
</reference>
<dbReference type="KEGG" id="pamo:BAR1_06970"/>
<dbReference type="OrthoDB" id="7374570at2"/>
<dbReference type="AlphaFoldDB" id="A0A347UFR8"/>
<accession>A0A347UFR8</accession>
<dbReference type="RefSeq" id="WP_118942353.1">
    <property type="nucleotide sequence ID" value="NZ_CP032125.1"/>
</dbReference>
<gene>
    <name evidence="1" type="ORF">BAR1_06970</name>
</gene>
<evidence type="ECO:0000313" key="1">
    <source>
        <dbReference type="EMBL" id="AXX97696.1"/>
    </source>
</evidence>
<evidence type="ECO:0000313" key="2">
    <source>
        <dbReference type="Proteomes" id="UP000261704"/>
    </source>
</evidence>
<name>A0A347UFR8_9RHOB</name>
<dbReference type="Proteomes" id="UP000261704">
    <property type="component" value="Chromosome"/>
</dbReference>
<keyword evidence="2" id="KW-1185">Reference proteome</keyword>
<dbReference type="EMBL" id="CP032125">
    <property type="protein sequence ID" value="AXX97696.1"/>
    <property type="molecule type" value="Genomic_DNA"/>
</dbReference>